<dbReference type="AlphaFoldDB" id="A0A1H8RP31"/>
<dbReference type="Pfam" id="PF12832">
    <property type="entry name" value="MFS_1_like"/>
    <property type="match status" value="1"/>
</dbReference>
<evidence type="ECO:0000256" key="4">
    <source>
        <dbReference type="ARBA" id="ARBA00022519"/>
    </source>
</evidence>
<dbReference type="InterPro" id="IPR026032">
    <property type="entry name" value="HcaT-like"/>
</dbReference>
<gene>
    <name evidence="10" type="ORF">SAMN04488052_102155</name>
</gene>
<dbReference type="EMBL" id="FOEG01000002">
    <property type="protein sequence ID" value="SEO68140.1"/>
    <property type="molecule type" value="Genomic_DNA"/>
</dbReference>
<feature type="transmembrane region" description="Helical" evidence="8">
    <location>
        <begin position="42"/>
        <end position="61"/>
    </location>
</feature>
<reference evidence="10 11" key="1">
    <citation type="submission" date="2016-10" db="EMBL/GenBank/DDBJ databases">
        <authorList>
            <person name="de Groot N.N."/>
        </authorList>
    </citation>
    <scope>NUCLEOTIDE SEQUENCE [LARGE SCALE GENOMIC DNA]</scope>
    <source>
        <strain evidence="10 11">CGMCC 1.6291</strain>
    </source>
</reference>
<dbReference type="CDD" id="cd17335">
    <property type="entry name" value="MFS_MFSD6"/>
    <property type="match status" value="1"/>
</dbReference>
<keyword evidence="3" id="KW-1003">Cell membrane</keyword>
<evidence type="ECO:0000259" key="9">
    <source>
        <dbReference type="PROSITE" id="PS50850"/>
    </source>
</evidence>
<dbReference type="PROSITE" id="PS50850">
    <property type="entry name" value="MFS"/>
    <property type="match status" value="1"/>
</dbReference>
<protein>
    <submittedName>
        <fullName evidence="10">MFS transporter, PPP family, 3-phenylpropionic acid transporter</fullName>
    </submittedName>
</protein>
<evidence type="ECO:0000256" key="1">
    <source>
        <dbReference type="ARBA" id="ARBA00004429"/>
    </source>
</evidence>
<accession>A0A1H8RP31</accession>
<evidence type="ECO:0000313" key="11">
    <source>
        <dbReference type="Proteomes" id="UP000199657"/>
    </source>
</evidence>
<dbReference type="GO" id="GO:0005886">
    <property type="term" value="C:plasma membrane"/>
    <property type="evidence" value="ECO:0007669"/>
    <property type="project" value="UniProtKB-SubCell"/>
</dbReference>
<feature type="transmembrane region" description="Helical" evidence="8">
    <location>
        <begin position="236"/>
        <end position="255"/>
    </location>
</feature>
<comment type="subcellular location">
    <subcellularLocation>
        <location evidence="1">Cell inner membrane</location>
        <topology evidence="1">Multi-pass membrane protein</topology>
    </subcellularLocation>
</comment>
<name>A0A1H8RP31_9GAMM</name>
<dbReference type="PIRSF" id="PIRSF004925">
    <property type="entry name" value="HcaT"/>
    <property type="match status" value="1"/>
</dbReference>
<dbReference type="RefSeq" id="WP_216110706.1">
    <property type="nucleotide sequence ID" value="NZ_FOEG01000002.1"/>
</dbReference>
<dbReference type="SUPFAM" id="SSF103473">
    <property type="entry name" value="MFS general substrate transporter"/>
    <property type="match status" value="1"/>
</dbReference>
<evidence type="ECO:0000256" key="5">
    <source>
        <dbReference type="ARBA" id="ARBA00022692"/>
    </source>
</evidence>
<dbReference type="STRING" id="406100.SAMN04488052_102155"/>
<feature type="transmembrane region" description="Helical" evidence="8">
    <location>
        <begin position="156"/>
        <end position="176"/>
    </location>
</feature>
<feature type="transmembrane region" description="Helical" evidence="8">
    <location>
        <begin position="328"/>
        <end position="346"/>
    </location>
</feature>
<dbReference type="GO" id="GO:0030395">
    <property type="term" value="F:lactose binding"/>
    <property type="evidence" value="ECO:0007669"/>
    <property type="project" value="TreeGrafter"/>
</dbReference>
<evidence type="ECO:0000256" key="7">
    <source>
        <dbReference type="ARBA" id="ARBA00023136"/>
    </source>
</evidence>
<dbReference type="GO" id="GO:0015528">
    <property type="term" value="F:lactose:proton symporter activity"/>
    <property type="evidence" value="ECO:0007669"/>
    <property type="project" value="TreeGrafter"/>
</dbReference>
<dbReference type="Proteomes" id="UP000199657">
    <property type="component" value="Unassembled WGS sequence"/>
</dbReference>
<feature type="domain" description="Major facilitator superfamily (MFS) profile" evidence="9">
    <location>
        <begin position="143"/>
        <end position="393"/>
    </location>
</feature>
<feature type="transmembrane region" description="Helical" evidence="8">
    <location>
        <begin position="12"/>
        <end position="30"/>
    </location>
</feature>
<dbReference type="InterPro" id="IPR036259">
    <property type="entry name" value="MFS_trans_sf"/>
</dbReference>
<dbReference type="InterPro" id="IPR024989">
    <property type="entry name" value="MFS_assoc_dom"/>
</dbReference>
<feature type="transmembrane region" description="Helical" evidence="8">
    <location>
        <begin position="95"/>
        <end position="113"/>
    </location>
</feature>
<feature type="transmembrane region" description="Helical" evidence="8">
    <location>
        <begin position="358"/>
        <end position="378"/>
    </location>
</feature>
<dbReference type="PANTHER" id="PTHR23522">
    <property type="entry name" value="BLL5896 PROTEIN"/>
    <property type="match status" value="1"/>
</dbReference>
<keyword evidence="11" id="KW-1185">Reference proteome</keyword>
<evidence type="ECO:0000256" key="6">
    <source>
        <dbReference type="ARBA" id="ARBA00022989"/>
    </source>
</evidence>
<organism evidence="10 11">
    <name type="scientific">Aquisalimonas asiatica</name>
    <dbReference type="NCBI Taxonomy" id="406100"/>
    <lineage>
        <taxon>Bacteria</taxon>
        <taxon>Pseudomonadati</taxon>
        <taxon>Pseudomonadota</taxon>
        <taxon>Gammaproteobacteria</taxon>
        <taxon>Chromatiales</taxon>
        <taxon>Ectothiorhodospiraceae</taxon>
        <taxon>Aquisalimonas</taxon>
    </lineage>
</organism>
<feature type="transmembrane region" description="Helical" evidence="8">
    <location>
        <begin position="73"/>
        <end position="89"/>
    </location>
</feature>
<proteinExistence type="predicted"/>
<evidence type="ECO:0000313" key="10">
    <source>
        <dbReference type="EMBL" id="SEO68140.1"/>
    </source>
</evidence>
<evidence type="ECO:0000256" key="2">
    <source>
        <dbReference type="ARBA" id="ARBA00022448"/>
    </source>
</evidence>
<keyword evidence="7 8" id="KW-0472">Membrane</keyword>
<dbReference type="InterPro" id="IPR020846">
    <property type="entry name" value="MFS_dom"/>
</dbReference>
<keyword evidence="2" id="KW-0813">Transport</keyword>
<feature type="transmembrane region" description="Helical" evidence="8">
    <location>
        <begin position="292"/>
        <end position="316"/>
    </location>
</feature>
<evidence type="ECO:0000256" key="8">
    <source>
        <dbReference type="SAM" id="Phobius"/>
    </source>
</evidence>
<sequence>MAAPDLPYWRLSAFYLFFFAVLGGLAPYWGPYLAAEGFSAAQIGQLIAILHATKIVAPNLWGVIADRTGRRMAVVRIGALAAMLTFTGVLLGSTFWWIALVMVLFSFFWNAALPQFEANTLNHLGRADHRYSRIRLWGSVGFIIAVVGFGELIDRFGVHILPWLLLVMFAGLWVASQVAPGARQPVRRHHSDPILSVLLRPDVIGFFLACFLLKASHGPYYAFFSIYLEDAGYSSSMIGILWAVGVVAEIGLFLVMHRLLPRFGARLLMTVAMLLSALRWGLIALAPQLLPVLLFAQGLHAASFGVYHAVGIALVNRYFVGSNQGRGQALYSSITFGAGVAVGSLFSGLLWDVVGGSATFYLGALVAVLAAIIAVASLPGQEGAQEGAGASSA</sequence>
<keyword evidence="6 8" id="KW-1133">Transmembrane helix</keyword>
<feature type="transmembrane region" description="Helical" evidence="8">
    <location>
        <begin position="197"/>
        <end position="216"/>
    </location>
</feature>
<keyword evidence="4" id="KW-0997">Cell inner membrane</keyword>
<dbReference type="PANTHER" id="PTHR23522:SF10">
    <property type="entry name" value="3-PHENYLPROPIONIC ACID TRANSPORTER-RELATED"/>
    <property type="match status" value="1"/>
</dbReference>
<feature type="transmembrane region" description="Helical" evidence="8">
    <location>
        <begin position="134"/>
        <end position="150"/>
    </location>
</feature>
<keyword evidence="5 8" id="KW-0812">Transmembrane</keyword>
<dbReference type="NCBIfam" id="NF037955">
    <property type="entry name" value="mfs"/>
    <property type="match status" value="1"/>
</dbReference>
<evidence type="ECO:0000256" key="3">
    <source>
        <dbReference type="ARBA" id="ARBA00022475"/>
    </source>
</evidence>
<feature type="transmembrane region" description="Helical" evidence="8">
    <location>
        <begin position="267"/>
        <end position="286"/>
    </location>
</feature>
<dbReference type="Gene3D" id="1.20.1250.20">
    <property type="entry name" value="MFS general substrate transporter like domains"/>
    <property type="match status" value="2"/>
</dbReference>